<evidence type="ECO:0000259" key="2">
    <source>
        <dbReference type="Pfam" id="PF11790"/>
    </source>
</evidence>
<protein>
    <recommendedName>
        <fullName evidence="2">Asl1-like glycosyl hydrolase catalytic domain-containing protein</fullName>
    </recommendedName>
</protein>
<dbReference type="InterPro" id="IPR017853">
    <property type="entry name" value="GH"/>
</dbReference>
<dbReference type="AlphaFoldDB" id="A0A9P6D022"/>
<dbReference type="SUPFAM" id="SSF51445">
    <property type="entry name" value="(Trans)glycosidases"/>
    <property type="match status" value="1"/>
</dbReference>
<dbReference type="Gene3D" id="3.20.20.80">
    <property type="entry name" value="Glycosidases"/>
    <property type="match status" value="1"/>
</dbReference>
<dbReference type="Proteomes" id="UP000807469">
    <property type="component" value="Unassembled WGS sequence"/>
</dbReference>
<comment type="caution">
    <text evidence="3">The sequence shown here is derived from an EMBL/GenBank/DDBJ whole genome shotgun (WGS) entry which is preliminary data.</text>
</comment>
<organism evidence="3 4">
    <name type="scientific">Pholiota conissans</name>
    <dbReference type="NCBI Taxonomy" id="109636"/>
    <lineage>
        <taxon>Eukaryota</taxon>
        <taxon>Fungi</taxon>
        <taxon>Dikarya</taxon>
        <taxon>Basidiomycota</taxon>
        <taxon>Agaricomycotina</taxon>
        <taxon>Agaricomycetes</taxon>
        <taxon>Agaricomycetidae</taxon>
        <taxon>Agaricales</taxon>
        <taxon>Agaricineae</taxon>
        <taxon>Strophariaceae</taxon>
        <taxon>Pholiota</taxon>
    </lineage>
</organism>
<gene>
    <name evidence="3" type="ORF">BDN70DRAFT_847277</name>
</gene>
<feature type="chain" id="PRO_5040210219" description="Asl1-like glycosyl hydrolase catalytic domain-containing protein" evidence="1">
    <location>
        <begin position="19"/>
        <end position="265"/>
    </location>
</feature>
<feature type="domain" description="Asl1-like glycosyl hydrolase catalytic" evidence="2">
    <location>
        <begin position="35"/>
        <end position="263"/>
    </location>
</feature>
<keyword evidence="1" id="KW-0732">Signal</keyword>
<dbReference type="OrthoDB" id="43654at2759"/>
<evidence type="ECO:0000256" key="1">
    <source>
        <dbReference type="SAM" id="SignalP"/>
    </source>
</evidence>
<feature type="signal peptide" evidence="1">
    <location>
        <begin position="1"/>
        <end position="18"/>
    </location>
</feature>
<dbReference type="GO" id="GO:0071966">
    <property type="term" value="P:fungal-type cell wall polysaccharide metabolic process"/>
    <property type="evidence" value="ECO:0007669"/>
    <property type="project" value="TreeGrafter"/>
</dbReference>
<sequence length="265" mass="28763">MFISWLLTFVVHIPVILAAKNAKRGLAFADGANTGGVDVKKADTTNSVVSWQYNWGSTPPDYLAKSSIPFIPMQWGAGGIENFAALVKAQGAKTMLGFNEPDLAGQSNINATYAAALWKKYINPLSASSVRLGAPAVSSAPGGRPWLAAFLAACSGCKIDFIPFHWYGTGAQNFIDYIGQMHSQFPNYPLWVTEFASTSMNDTGKFPLLTKQVLNFLVSTTTHMDTLDWIEGYSWFGFFRRESGSAYSLLDANGGLNALGTNYII</sequence>
<accession>A0A9P6D022</accession>
<dbReference type="GO" id="GO:0009277">
    <property type="term" value="C:fungal-type cell wall"/>
    <property type="evidence" value="ECO:0007669"/>
    <property type="project" value="TreeGrafter"/>
</dbReference>
<dbReference type="PANTHER" id="PTHR34154:SF3">
    <property type="entry name" value="ALKALI-SENSITIVE LINKAGE PROTEIN 1"/>
    <property type="match status" value="1"/>
</dbReference>
<proteinExistence type="predicted"/>
<dbReference type="InterPro" id="IPR053183">
    <property type="entry name" value="ASL1"/>
</dbReference>
<dbReference type="InterPro" id="IPR024655">
    <property type="entry name" value="Asl1_glyco_hydro_catalytic"/>
</dbReference>
<keyword evidence="4" id="KW-1185">Reference proteome</keyword>
<dbReference type="EMBL" id="MU155133">
    <property type="protein sequence ID" value="KAF9485842.1"/>
    <property type="molecule type" value="Genomic_DNA"/>
</dbReference>
<name>A0A9P6D022_9AGAR</name>
<evidence type="ECO:0000313" key="3">
    <source>
        <dbReference type="EMBL" id="KAF9485842.1"/>
    </source>
</evidence>
<evidence type="ECO:0000313" key="4">
    <source>
        <dbReference type="Proteomes" id="UP000807469"/>
    </source>
</evidence>
<reference evidence="3" key="1">
    <citation type="submission" date="2020-11" db="EMBL/GenBank/DDBJ databases">
        <authorList>
            <consortium name="DOE Joint Genome Institute"/>
            <person name="Ahrendt S."/>
            <person name="Riley R."/>
            <person name="Andreopoulos W."/>
            <person name="Labutti K."/>
            <person name="Pangilinan J."/>
            <person name="Ruiz-Duenas F.J."/>
            <person name="Barrasa J.M."/>
            <person name="Sanchez-Garcia M."/>
            <person name="Camarero S."/>
            <person name="Miyauchi S."/>
            <person name="Serrano A."/>
            <person name="Linde D."/>
            <person name="Babiker R."/>
            <person name="Drula E."/>
            <person name="Ayuso-Fernandez I."/>
            <person name="Pacheco R."/>
            <person name="Padilla G."/>
            <person name="Ferreira P."/>
            <person name="Barriuso J."/>
            <person name="Kellner H."/>
            <person name="Castanera R."/>
            <person name="Alfaro M."/>
            <person name="Ramirez L."/>
            <person name="Pisabarro A.G."/>
            <person name="Kuo A."/>
            <person name="Tritt A."/>
            <person name="Lipzen A."/>
            <person name="He G."/>
            <person name="Yan M."/>
            <person name="Ng V."/>
            <person name="Cullen D."/>
            <person name="Martin F."/>
            <person name="Rosso M.-N."/>
            <person name="Henrissat B."/>
            <person name="Hibbett D."/>
            <person name="Martinez A.T."/>
            <person name="Grigoriev I.V."/>
        </authorList>
    </citation>
    <scope>NUCLEOTIDE SEQUENCE</scope>
    <source>
        <strain evidence="3">CIRM-BRFM 674</strain>
    </source>
</reference>
<dbReference type="PANTHER" id="PTHR34154">
    <property type="entry name" value="ALKALI-SENSITIVE LINKAGE PROTEIN 1"/>
    <property type="match status" value="1"/>
</dbReference>
<dbReference type="Pfam" id="PF11790">
    <property type="entry name" value="Glyco_hydro_cc"/>
    <property type="match status" value="1"/>
</dbReference>